<evidence type="ECO:0000256" key="3">
    <source>
        <dbReference type="ARBA" id="ARBA00022691"/>
    </source>
</evidence>
<sequence>MAISTTPQTSSRVETLRSLIQLLVDTSEAVIKEWEAEEHPEHSDVKGSPTPSLPSHALFEARRIMRGACEMCIDLVEDPRHRIQELAETFSLSQAFDTTLRAGVPDILAETSLTTRGVPAAELSRRTGINEKKLVRIMRLLCSGGMYEEVKDSQFTNTHISGVFVANAPARAIQCIFGTQLHVSAIAHLPVTLLDSKWTNATSATEAAFHKAQGTNKTLWELIDQGDDSDANVVQMREVFAPSMVGQGQMGSPALLADFPWGSLKEATVVDVGGGVGSMCIDLATIFQDLRFVIEDLPATIEKARIVWSTEGTAAIETGRVQLLAHDFFAEQPVKRAEVYFLRCVLHDWPDDDCIKILSRLRDAMGPESRILVADIIVHPPLGSKHLTSAPAPLPANYGRANAFKGMRDIAMLSMYNGIERTPEQLGVIADAARLKIEKIWECRGPFSITELRPL</sequence>
<dbReference type="Pfam" id="PF08100">
    <property type="entry name" value="Dimerisation"/>
    <property type="match status" value="1"/>
</dbReference>
<dbReference type="Gene3D" id="1.10.10.10">
    <property type="entry name" value="Winged helix-like DNA-binding domain superfamily/Winged helix DNA-binding domain"/>
    <property type="match status" value="1"/>
</dbReference>
<protein>
    <submittedName>
        <fullName evidence="6">S-adenosyl-L-methionine-dependent methyltransferase</fullName>
    </submittedName>
</protein>
<dbReference type="InterPro" id="IPR016461">
    <property type="entry name" value="COMT-like"/>
</dbReference>
<dbReference type="GO" id="GO:0046983">
    <property type="term" value="F:protein dimerization activity"/>
    <property type="evidence" value="ECO:0007669"/>
    <property type="project" value="InterPro"/>
</dbReference>
<evidence type="ECO:0000313" key="7">
    <source>
        <dbReference type="Proteomes" id="UP000076727"/>
    </source>
</evidence>
<dbReference type="PROSITE" id="PS51683">
    <property type="entry name" value="SAM_OMT_II"/>
    <property type="match status" value="1"/>
</dbReference>
<dbReference type="PANTHER" id="PTHR43712">
    <property type="entry name" value="PUTATIVE (AFU_ORTHOLOGUE AFUA_4G14580)-RELATED"/>
    <property type="match status" value="1"/>
</dbReference>
<reference evidence="6 7" key="1">
    <citation type="journal article" date="2016" name="Mol. Biol. Evol.">
        <title>Comparative Genomics of Early-Diverging Mushroom-Forming Fungi Provides Insights into the Origins of Lignocellulose Decay Capabilities.</title>
        <authorList>
            <person name="Nagy L.G."/>
            <person name="Riley R."/>
            <person name="Tritt A."/>
            <person name="Adam C."/>
            <person name="Daum C."/>
            <person name="Floudas D."/>
            <person name="Sun H."/>
            <person name="Yadav J.S."/>
            <person name="Pangilinan J."/>
            <person name="Larsson K.H."/>
            <person name="Matsuura K."/>
            <person name="Barry K."/>
            <person name="Labutti K."/>
            <person name="Kuo R."/>
            <person name="Ohm R.A."/>
            <person name="Bhattacharya S.S."/>
            <person name="Shirouzu T."/>
            <person name="Yoshinaga Y."/>
            <person name="Martin F.M."/>
            <person name="Grigoriev I.V."/>
            <person name="Hibbett D.S."/>
        </authorList>
    </citation>
    <scope>NUCLEOTIDE SEQUENCE [LARGE SCALE GENOMIC DNA]</scope>
    <source>
        <strain evidence="6 7">L-15889</strain>
    </source>
</reference>
<accession>A0A165U0J7</accession>
<name>A0A165U0J7_9APHY</name>
<dbReference type="InterPro" id="IPR012967">
    <property type="entry name" value="COMT_dimerisation"/>
</dbReference>
<gene>
    <name evidence="6" type="ORF">DAEQUDRAFT_761648</name>
</gene>
<dbReference type="AlphaFoldDB" id="A0A165U0J7"/>
<dbReference type="Gene3D" id="3.40.50.150">
    <property type="entry name" value="Vaccinia Virus protein VP39"/>
    <property type="match status" value="1"/>
</dbReference>
<feature type="domain" description="O-methyltransferase C-terminal" evidence="4">
    <location>
        <begin position="208"/>
        <end position="427"/>
    </location>
</feature>
<evidence type="ECO:0000313" key="6">
    <source>
        <dbReference type="EMBL" id="KZT74217.1"/>
    </source>
</evidence>
<dbReference type="Pfam" id="PF00891">
    <property type="entry name" value="Methyltransf_2"/>
    <property type="match status" value="1"/>
</dbReference>
<dbReference type="InterPro" id="IPR036388">
    <property type="entry name" value="WH-like_DNA-bd_sf"/>
</dbReference>
<dbReference type="GO" id="GO:0008171">
    <property type="term" value="F:O-methyltransferase activity"/>
    <property type="evidence" value="ECO:0007669"/>
    <property type="project" value="InterPro"/>
</dbReference>
<dbReference type="PANTHER" id="PTHR43712:SF2">
    <property type="entry name" value="O-METHYLTRANSFERASE CICE"/>
    <property type="match status" value="1"/>
</dbReference>
<dbReference type="InterPro" id="IPR036390">
    <property type="entry name" value="WH_DNA-bd_sf"/>
</dbReference>
<keyword evidence="7" id="KW-1185">Reference proteome</keyword>
<keyword evidence="2 6" id="KW-0808">Transferase</keyword>
<feature type="domain" description="O-methyltransferase dimerisation" evidence="5">
    <location>
        <begin position="85"/>
        <end position="166"/>
    </location>
</feature>
<dbReference type="OrthoDB" id="2791011at2759"/>
<evidence type="ECO:0000259" key="5">
    <source>
        <dbReference type="Pfam" id="PF08100"/>
    </source>
</evidence>
<dbReference type="InterPro" id="IPR029063">
    <property type="entry name" value="SAM-dependent_MTases_sf"/>
</dbReference>
<dbReference type="STRING" id="1314783.A0A165U0J7"/>
<dbReference type="Proteomes" id="UP000076727">
    <property type="component" value="Unassembled WGS sequence"/>
</dbReference>
<proteinExistence type="predicted"/>
<dbReference type="SUPFAM" id="SSF53335">
    <property type="entry name" value="S-adenosyl-L-methionine-dependent methyltransferases"/>
    <property type="match status" value="1"/>
</dbReference>
<evidence type="ECO:0000256" key="1">
    <source>
        <dbReference type="ARBA" id="ARBA00022603"/>
    </source>
</evidence>
<keyword evidence="1 6" id="KW-0489">Methyltransferase</keyword>
<evidence type="ECO:0000259" key="4">
    <source>
        <dbReference type="Pfam" id="PF00891"/>
    </source>
</evidence>
<dbReference type="EMBL" id="KV429034">
    <property type="protein sequence ID" value="KZT74217.1"/>
    <property type="molecule type" value="Genomic_DNA"/>
</dbReference>
<evidence type="ECO:0000256" key="2">
    <source>
        <dbReference type="ARBA" id="ARBA00022679"/>
    </source>
</evidence>
<dbReference type="GO" id="GO:0032259">
    <property type="term" value="P:methylation"/>
    <property type="evidence" value="ECO:0007669"/>
    <property type="project" value="UniProtKB-KW"/>
</dbReference>
<organism evidence="6 7">
    <name type="scientific">Daedalea quercina L-15889</name>
    <dbReference type="NCBI Taxonomy" id="1314783"/>
    <lineage>
        <taxon>Eukaryota</taxon>
        <taxon>Fungi</taxon>
        <taxon>Dikarya</taxon>
        <taxon>Basidiomycota</taxon>
        <taxon>Agaricomycotina</taxon>
        <taxon>Agaricomycetes</taxon>
        <taxon>Polyporales</taxon>
        <taxon>Fomitopsis</taxon>
    </lineage>
</organism>
<keyword evidence="3" id="KW-0949">S-adenosyl-L-methionine</keyword>
<dbReference type="SUPFAM" id="SSF46785">
    <property type="entry name" value="Winged helix' DNA-binding domain"/>
    <property type="match status" value="1"/>
</dbReference>
<dbReference type="InterPro" id="IPR001077">
    <property type="entry name" value="COMT_C"/>
</dbReference>